<evidence type="ECO:0000313" key="4">
    <source>
        <dbReference type="Proteomes" id="UP000515908"/>
    </source>
</evidence>
<dbReference type="Gene3D" id="1.25.10.10">
    <property type="entry name" value="Leucine-rich Repeat Variant"/>
    <property type="match status" value="1"/>
</dbReference>
<gene>
    <name evidence="3" type="ORF">ADEAN_000878900</name>
</gene>
<comment type="subcellular location">
    <subcellularLocation>
        <location evidence="1">Nucleus</location>
        <location evidence="1">Nucleolus</location>
    </subcellularLocation>
</comment>
<dbReference type="VEuPathDB" id="TriTrypDB:ADEAN_000878900"/>
<dbReference type="GO" id="GO:0030686">
    <property type="term" value="C:90S preribosome"/>
    <property type="evidence" value="ECO:0007669"/>
    <property type="project" value="TreeGrafter"/>
</dbReference>
<feature type="compositionally biased region" description="Acidic residues" evidence="2">
    <location>
        <begin position="734"/>
        <end position="744"/>
    </location>
</feature>
<feature type="region of interest" description="Disordered" evidence="2">
    <location>
        <begin position="717"/>
        <end position="745"/>
    </location>
</feature>
<comment type="function">
    <text evidence="1">Involved in nucleolar processing of pre-18S ribosomal RNA.</text>
</comment>
<reference evidence="3 4" key="1">
    <citation type="submission" date="2020-08" db="EMBL/GenBank/DDBJ databases">
        <authorList>
            <person name="Newling K."/>
            <person name="Davey J."/>
            <person name="Forrester S."/>
        </authorList>
    </citation>
    <scope>NUCLEOTIDE SEQUENCE [LARGE SCALE GENOMIC DNA]</scope>
    <source>
        <strain evidence="4">Crithidia deanei Carvalho (ATCC PRA-265)</strain>
    </source>
</reference>
<comment type="similarity">
    <text evidence="1">Belongs to the HEATR1/UTP10 family.</text>
</comment>
<dbReference type="InterPro" id="IPR011989">
    <property type="entry name" value="ARM-like"/>
</dbReference>
<keyword evidence="1" id="KW-0687">Ribonucleoprotein</keyword>
<dbReference type="Proteomes" id="UP000515908">
    <property type="component" value="Chromosome 20"/>
</dbReference>
<dbReference type="PANTHER" id="PTHR13457:SF1">
    <property type="entry name" value="HEAT REPEAT-CONTAINING PROTEIN 1"/>
    <property type="match status" value="1"/>
</dbReference>
<keyword evidence="1" id="KW-0690">Ribosome biogenesis</keyword>
<keyword evidence="1" id="KW-0698">rRNA processing</keyword>
<keyword evidence="4" id="KW-1185">Reference proteome</keyword>
<dbReference type="GO" id="GO:0034455">
    <property type="term" value="C:t-UTP complex"/>
    <property type="evidence" value="ECO:0007669"/>
    <property type="project" value="TreeGrafter"/>
</dbReference>
<evidence type="ECO:0000256" key="2">
    <source>
        <dbReference type="SAM" id="MobiDB-lite"/>
    </source>
</evidence>
<evidence type="ECO:0000256" key="1">
    <source>
        <dbReference type="RuleBase" id="RU367065"/>
    </source>
</evidence>
<dbReference type="GO" id="GO:0045943">
    <property type="term" value="P:positive regulation of transcription by RNA polymerase I"/>
    <property type="evidence" value="ECO:0007669"/>
    <property type="project" value="TreeGrafter"/>
</dbReference>
<sequence>MELLTWTGSAAPVDWYRLVCECVMSEAETAEGSTTGALGLVLLLPLYAGDSRRQKVLEGLQSAVLGAAQGGRKGASSTPCEVVVRCAMKQDGISLTTLNTIVESMAREESRFTISSSASELICKVLSEKNPAGGHTVPAEVAVTAIQHFFPLPSEGWVIKKDQATIHTGALLPRVQDILSSKTPVPASSIEFVRAVASRSVIQPAGKPEQDPTVQLCVALLLHSHLTTAASSVTVPVFHHALTILSHTLQEGDLMSEIQNSGTSLVYSSKKRGSTTKKAGGLSEEYVAGIAQFIAPTVIRAVQKIGAEVCTFCVGTNGGYYRITLPFIFTADTLSSQADVVIDVLQELAPSSGTALWQPPTSCVVSSPLRYEDAIRLLQCSSGGARVWSPSVQSVNRLRLLSAVLSASPAIRYDDDEDEQSLYHLVMTVLTDYPLDKMATLFTLDGHTEQLEKEIEAAEMLRGSSQLSVLQGGHRVLSALARHVLTLVQNIVGLYCESGPVLNEKTPDGAANLRATLLKQSLVLMATLLLQDEEERKLVNEEEEGAVHAENVGMREKIDAISEMLRVLAPLLSSAREMKHARSAKKGEDGELEEDVLRQTDFYLHIPIVALLVRLEPLELTDALHFKTAAEVCRDILNSFDIRTQIQCISQLMRLVCDPATQLSSEESGDEELVKLFRRLVKPNQIINRQENVLNLINSTVKSDSFLGPFIELQHRTSRSDRAKGQKKKKSEDKEEEDETEDVVADGSRTDSVCMSLIINALEFFSHYCDLNQNTPNDAEVGDVDGFGENKSYTMLLELLSGNALACVLAGINEPTFVFCLERLLADKRAGVQLKGLEVLVDRLHHSLPTVENTMTDEELEQHRRDLRDPKKKLTLMDLVRVKARPLTTKRSFALYGILEKLQEICLLGAVQDWSASSLPHKARTQLLFMSQLCVAAMEELVRIVGSGGSTQAEKTLLNVNRSRRVTEATLTKLFGNKARVQEVYQSALTLCEKRIPKITQSTHKLLHGTTEDMDSEVRRELEDHLLAVLATSYTFLGTVTQVMGSSFVLQHCTAILNTIVSGAVYELTELPPLVAQGEAGSLVRHATLSSFIRCFPSCWHMSQPYLPQILFSATHLTNINDTETFYLCQEVLTVLEALLEPQVFVDACTECFRGVTYESFSKSRTIKIKAATHSFDHFFACVGRRLQNLKKEELLHMPVVTEGTTPQDNFWLAVLQTLAASPTVPPSELVTPVLQAYLVFFLKFKPKHCTTLLGHIAQWAFGGNSESFTKKLDAEEKDEEEDEEHQTESTPKVVLHRWILFFSLFNFLLDKLEVILEFAFAVATVYIVPVLANHCSSSKSTSKVNASLIALVLEGALDSIRRMALAHTPGPDADPSIPVNVYFATTEVFNSIMPPLVRQLTNTTYLADGGQDYLHRAAAAAIPAVKAFFACLNSNKLQSKTQAEIGRGLRHPSPQVRQITIQCLDAIYAEGGEELAARLMAEVLPAVVELTEDRDENVVEETRKFCTNLSHMTGQDVLHAMS</sequence>
<name>A0A7G2CQ60_9TRYP</name>
<dbReference type="GO" id="GO:0030515">
    <property type="term" value="F:snoRNA binding"/>
    <property type="evidence" value="ECO:0007669"/>
    <property type="project" value="TreeGrafter"/>
</dbReference>
<proteinExistence type="inferred from homology"/>
<dbReference type="EMBL" id="LR877164">
    <property type="protein sequence ID" value="CAD2221257.1"/>
    <property type="molecule type" value="Genomic_DNA"/>
</dbReference>
<keyword evidence="1" id="KW-0539">Nucleus</keyword>
<dbReference type="GO" id="GO:0000462">
    <property type="term" value="P:maturation of SSU-rRNA from tricistronic rRNA transcript (SSU-rRNA, 5.8S rRNA, LSU-rRNA)"/>
    <property type="evidence" value="ECO:0007669"/>
    <property type="project" value="TreeGrafter"/>
</dbReference>
<dbReference type="SUPFAM" id="SSF48371">
    <property type="entry name" value="ARM repeat"/>
    <property type="match status" value="1"/>
</dbReference>
<dbReference type="GO" id="GO:0032040">
    <property type="term" value="C:small-subunit processome"/>
    <property type="evidence" value="ECO:0007669"/>
    <property type="project" value="TreeGrafter"/>
</dbReference>
<dbReference type="InterPro" id="IPR016024">
    <property type="entry name" value="ARM-type_fold"/>
</dbReference>
<protein>
    <recommendedName>
        <fullName evidence="1">HEAT repeat-containing protein 1</fullName>
    </recommendedName>
</protein>
<organism evidence="3 4">
    <name type="scientific">Angomonas deanei</name>
    <dbReference type="NCBI Taxonomy" id="59799"/>
    <lineage>
        <taxon>Eukaryota</taxon>
        <taxon>Discoba</taxon>
        <taxon>Euglenozoa</taxon>
        <taxon>Kinetoplastea</taxon>
        <taxon>Metakinetoplastina</taxon>
        <taxon>Trypanosomatida</taxon>
        <taxon>Trypanosomatidae</taxon>
        <taxon>Strigomonadinae</taxon>
        <taxon>Angomonas</taxon>
    </lineage>
</organism>
<evidence type="ECO:0000313" key="3">
    <source>
        <dbReference type="EMBL" id="CAD2221257.1"/>
    </source>
</evidence>
<dbReference type="InterPro" id="IPR040191">
    <property type="entry name" value="UTP10"/>
</dbReference>
<accession>A0A7G2CQ60</accession>
<dbReference type="PANTHER" id="PTHR13457">
    <property type="entry name" value="BAP28"/>
    <property type="match status" value="1"/>
</dbReference>